<evidence type="ECO:0000256" key="1">
    <source>
        <dbReference type="SAM" id="MobiDB-lite"/>
    </source>
</evidence>
<feature type="compositionally biased region" description="Basic and acidic residues" evidence="1">
    <location>
        <begin position="1"/>
        <end position="11"/>
    </location>
</feature>
<name>A0AAE0WGR8_9PEZI</name>
<accession>A0AAE0WGR8</accession>
<feature type="region of interest" description="Disordered" evidence="1">
    <location>
        <begin position="1"/>
        <end position="44"/>
    </location>
</feature>
<gene>
    <name evidence="2" type="ORF">LTR78_008835</name>
</gene>
<dbReference type="Proteomes" id="UP001274830">
    <property type="component" value="Unassembled WGS sequence"/>
</dbReference>
<sequence length="219" mass="25216">MEARMDNRYKTTEGVAQQGSLKQDDIRTSSSSNPKKHEHDNPRLVRRVGTHKLITCVGVYFSLGPNRCFFAHINALVMRQHNWRLWRDEYQRDVKDEGEAEYYRRRVNFQLEQHAKWNAWDPAEHRSDIARSLIIACPVMEGRTVLLGVESEKEVEGHKKSGFVVEHPGGKPVMLSYDATEGLPPPELEQYAPLDETNVEQFEITLDLNPGSNSWSPLM</sequence>
<evidence type="ECO:0000313" key="2">
    <source>
        <dbReference type="EMBL" id="KAK3671200.1"/>
    </source>
</evidence>
<organism evidence="2 3">
    <name type="scientific">Recurvomyces mirabilis</name>
    <dbReference type="NCBI Taxonomy" id="574656"/>
    <lineage>
        <taxon>Eukaryota</taxon>
        <taxon>Fungi</taxon>
        <taxon>Dikarya</taxon>
        <taxon>Ascomycota</taxon>
        <taxon>Pezizomycotina</taxon>
        <taxon>Dothideomycetes</taxon>
        <taxon>Dothideomycetidae</taxon>
        <taxon>Mycosphaerellales</taxon>
        <taxon>Teratosphaeriaceae</taxon>
        <taxon>Recurvomyces</taxon>
    </lineage>
</organism>
<proteinExistence type="predicted"/>
<protein>
    <submittedName>
        <fullName evidence="2">Uncharacterized protein</fullName>
    </submittedName>
</protein>
<reference evidence="2" key="1">
    <citation type="submission" date="2023-07" db="EMBL/GenBank/DDBJ databases">
        <title>Black Yeasts Isolated from many extreme environments.</title>
        <authorList>
            <person name="Coleine C."/>
            <person name="Stajich J.E."/>
            <person name="Selbmann L."/>
        </authorList>
    </citation>
    <scope>NUCLEOTIDE SEQUENCE</scope>
    <source>
        <strain evidence="2">CCFEE 5485</strain>
    </source>
</reference>
<comment type="caution">
    <text evidence="2">The sequence shown here is derived from an EMBL/GenBank/DDBJ whole genome shotgun (WGS) entry which is preliminary data.</text>
</comment>
<keyword evidence="3" id="KW-1185">Reference proteome</keyword>
<dbReference type="AlphaFoldDB" id="A0AAE0WGR8"/>
<dbReference type="EMBL" id="JAUTXT010000045">
    <property type="protein sequence ID" value="KAK3671200.1"/>
    <property type="molecule type" value="Genomic_DNA"/>
</dbReference>
<evidence type="ECO:0000313" key="3">
    <source>
        <dbReference type="Proteomes" id="UP001274830"/>
    </source>
</evidence>